<evidence type="ECO:0000313" key="2">
    <source>
        <dbReference type="Proteomes" id="UP000304148"/>
    </source>
</evidence>
<protein>
    <submittedName>
        <fullName evidence="1">Uncharacterized protein</fullName>
    </submittedName>
</protein>
<sequence>MSGSACASDDDKDEGDKSEELIAEAFTIVLNISTTDIIDMSKIRARFLAKYNVISLLLDIK</sequence>
<accession>A0A383RC85</accession>
<evidence type="ECO:0000313" key="1">
    <source>
        <dbReference type="EMBL" id="SYX84291.1"/>
    </source>
</evidence>
<reference evidence="2" key="1">
    <citation type="submission" date="2018-08" db="EMBL/GenBank/DDBJ databases">
        <authorList>
            <person name="Chevrot R."/>
        </authorList>
    </citation>
    <scope>NUCLEOTIDE SEQUENCE [LARGE SCALE GENOMIC DNA]</scope>
</reference>
<organism evidence="1 2">
    <name type="scientific">Paenibacillus alvei</name>
    <name type="common">Bacillus alvei</name>
    <dbReference type="NCBI Taxonomy" id="44250"/>
    <lineage>
        <taxon>Bacteria</taxon>
        <taxon>Bacillati</taxon>
        <taxon>Bacillota</taxon>
        <taxon>Bacilli</taxon>
        <taxon>Bacillales</taxon>
        <taxon>Paenibacillaceae</taxon>
        <taxon>Paenibacillus</taxon>
    </lineage>
</organism>
<dbReference type="AlphaFoldDB" id="A0A383RC85"/>
<dbReference type="Proteomes" id="UP000304148">
    <property type="component" value="Chromosome"/>
</dbReference>
<proteinExistence type="predicted"/>
<dbReference type="EMBL" id="LS992241">
    <property type="protein sequence ID" value="SYX84291.1"/>
    <property type="molecule type" value="Genomic_DNA"/>
</dbReference>
<name>A0A383RC85_PAEAL</name>
<gene>
    <name evidence="1" type="ORF">PBLR_12713</name>
</gene>